<keyword evidence="2" id="KW-1133">Transmembrane helix</keyword>
<feature type="region of interest" description="Disordered" evidence="1">
    <location>
        <begin position="1"/>
        <end position="37"/>
    </location>
</feature>
<keyword evidence="2" id="KW-0812">Transmembrane</keyword>
<protein>
    <submittedName>
        <fullName evidence="3">Uncharacterized protein</fullName>
    </submittedName>
</protein>
<feature type="transmembrane region" description="Helical" evidence="2">
    <location>
        <begin position="42"/>
        <end position="60"/>
    </location>
</feature>
<keyword evidence="2" id="KW-0472">Membrane</keyword>
<keyword evidence="4" id="KW-1185">Reference proteome</keyword>
<evidence type="ECO:0000256" key="2">
    <source>
        <dbReference type="SAM" id="Phobius"/>
    </source>
</evidence>
<evidence type="ECO:0000313" key="4">
    <source>
        <dbReference type="Proteomes" id="UP001501020"/>
    </source>
</evidence>
<evidence type="ECO:0000256" key="1">
    <source>
        <dbReference type="SAM" id="MobiDB-lite"/>
    </source>
</evidence>
<feature type="compositionally biased region" description="Basic and acidic residues" evidence="1">
    <location>
        <begin position="28"/>
        <end position="37"/>
    </location>
</feature>
<accession>A0ABN3AJL4</accession>
<reference evidence="3 4" key="1">
    <citation type="journal article" date="2019" name="Int. J. Syst. Evol. Microbiol.">
        <title>The Global Catalogue of Microorganisms (GCM) 10K type strain sequencing project: providing services to taxonomists for standard genome sequencing and annotation.</title>
        <authorList>
            <consortium name="The Broad Institute Genomics Platform"/>
            <consortium name="The Broad Institute Genome Sequencing Center for Infectious Disease"/>
            <person name="Wu L."/>
            <person name="Ma J."/>
        </authorList>
    </citation>
    <scope>NUCLEOTIDE SEQUENCE [LARGE SCALE GENOMIC DNA]</scope>
    <source>
        <strain evidence="3 4">JCM 13850</strain>
    </source>
</reference>
<dbReference type="Proteomes" id="UP001501020">
    <property type="component" value="Unassembled WGS sequence"/>
</dbReference>
<organism evidence="3 4">
    <name type="scientific">Actinomadura napierensis</name>
    <dbReference type="NCBI Taxonomy" id="267854"/>
    <lineage>
        <taxon>Bacteria</taxon>
        <taxon>Bacillati</taxon>
        <taxon>Actinomycetota</taxon>
        <taxon>Actinomycetes</taxon>
        <taxon>Streptosporangiales</taxon>
        <taxon>Thermomonosporaceae</taxon>
        <taxon>Actinomadura</taxon>
    </lineage>
</organism>
<sequence length="72" mass="7752">MYGGGERARAALPAVRARWGRTAPPRDGFTEPSREHGDARRAIVFSWAATFIAATIIPAVRRPWRGGGSGGF</sequence>
<name>A0ABN3AJL4_9ACTN</name>
<comment type="caution">
    <text evidence="3">The sequence shown here is derived from an EMBL/GenBank/DDBJ whole genome shotgun (WGS) entry which is preliminary data.</text>
</comment>
<evidence type="ECO:0000313" key="3">
    <source>
        <dbReference type="EMBL" id="GAA2170275.1"/>
    </source>
</evidence>
<proteinExistence type="predicted"/>
<dbReference type="EMBL" id="BAAAMR010000192">
    <property type="protein sequence ID" value="GAA2170275.1"/>
    <property type="molecule type" value="Genomic_DNA"/>
</dbReference>
<gene>
    <name evidence="3" type="ORF">GCM10009727_94390</name>
</gene>